<dbReference type="GO" id="GO:0004672">
    <property type="term" value="F:protein kinase activity"/>
    <property type="evidence" value="ECO:0007669"/>
    <property type="project" value="InterPro"/>
</dbReference>
<dbReference type="CDD" id="cd05154">
    <property type="entry name" value="ACAD10_11_N-like"/>
    <property type="match status" value="1"/>
</dbReference>
<dbReference type="PANTHER" id="PTHR47829">
    <property type="entry name" value="HYDROLASE, PUTATIVE (AFU_ORTHOLOGUE AFUA_1G12880)-RELATED"/>
    <property type="match status" value="1"/>
</dbReference>
<dbReference type="Gene3D" id="3.90.1200.10">
    <property type="match status" value="1"/>
</dbReference>
<name>A0A381RPK3_9ZZZZ</name>
<dbReference type="Pfam" id="PF01636">
    <property type="entry name" value="APH"/>
    <property type="match status" value="1"/>
</dbReference>
<evidence type="ECO:0000259" key="1">
    <source>
        <dbReference type="Pfam" id="PF01636"/>
    </source>
</evidence>
<protein>
    <recommendedName>
        <fullName evidence="1">Aminoglycoside phosphotransferase domain-containing protein</fullName>
    </recommendedName>
</protein>
<proteinExistence type="predicted"/>
<dbReference type="InterPro" id="IPR008271">
    <property type="entry name" value="Ser/Thr_kinase_AS"/>
</dbReference>
<dbReference type="InterPro" id="IPR052898">
    <property type="entry name" value="ACAD10-like"/>
</dbReference>
<dbReference type="InterPro" id="IPR041726">
    <property type="entry name" value="ACAD10_11_N"/>
</dbReference>
<dbReference type="InterPro" id="IPR002575">
    <property type="entry name" value="Aminoglycoside_PTrfase"/>
</dbReference>
<dbReference type="PANTHER" id="PTHR47829:SF1">
    <property type="entry name" value="HAD FAMILY PHOSPHATASE"/>
    <property type="match status" value="1"/>
</dbReference>
<reference evidence="2" key="1">
    <citation type="submission" date="2018-05" db="EMBL/GenBank/DDBJ databases">
        <authorList>
            <person name="Lanie J.A."/>
            <person name="Ng W.-L."/>
            <person name="Kazmierczak K.M."/>
            <person name="Andrzejewski T.M."/>
            <person name="Davidsen T.M."/>
            <person name="Wayne K.J."/>
            <person name="Tettelin H."/>
            <person name="Glass J.I."/>
            <person name="Rusch D."/>
            <person name="Podicherti R."/>
            <person name="Tsui H.-C.T."/>
            <person name="Winkler M.E."/>
        </authorList>
    </citation>
    <scope>NUCLEOTIDE SEQUENCE</scope>
</reference>
<dbReference type="EMBL" id="UINC01002179">
    <property type="protein sequence ID" value="SUZ93816.1"/>
    <property type="molecule type" value="Genomic_DNA"/>
</dbReference>
<accession>A0A381RPK3</accession>
<dbReference type="SUPFAM" id="SSF56112">
    <property type="entry name" value="Protein kinase-like (PK-like)"/>
    <property type="match status" value="1"/>
</dbReference>
<dbReference type="InterPro" id="IPR011009">
    <property type="entry name" value="Kinase-like_dom_sf"/>
</dbReference>
<sequence length="344" mass="39090">MHIEKKDFIKILDFLNLNGLNIDKNFLPKPIGRGQSNPTFVIQDNNSNLKVLRMQPSGELVRGAHRVDREFLVLKALKEKNFIVPEPIFLCTEKSILGRDFYLMEFVEGSIYEDPFLNGVEKESKSAIYKSLAKSLGCLHSFNIEELGIAFKKNPGFMKRNLGVWYNQIFSEENKKDIEIEKIYNFVVKNLPDDSKISLLHGDYKLDNIVVGNDMECKAILDWELSSFGEREADLSFQMINWLIPKDTLYGLGGEWHQSNLPSAQKFLTWYEDALGESVNVELLNLSCLYSLTKLFCILKGIENRIKGGNAASEDAMTKAQAAEGVKTVLLEAFGNYPNKLIVE</sequence>
<organism evidence="2">
    <name type="scientific">marine metagenome</name>
    <dbReference type="NCBI Taxonomy" id="408172"/>
    <lineage>
        <taxon>unclassified sequences</taxon>
        <taxon>metagenomes</taxon>
        <taxon>ecological metagenomes</taxon>
    </lineage>
</organism>
<gene>
    <name evidence="2" type="ORF">METZ01_LOCUS46670</name>
</gene>
<feature type="domain" description="Aminoglycoside phosphotransferase" evidence="1">
    <location>
        <begin position="29"/>
        <end position="239"/>
    </location>
</feature>
<dbReference type="AlphaFoldDB" id="A0A381RPK3"/>
<dbReference type="PROSITE" id="PS00108">
    <property type="entry name" value="PROTEIN_KINASE_ST"/>
    <property type="match status" value="1"/>
</dbReference>
<dbReference type="Gene3D" id="3.30.200.20">
    <property type="entry name" value="Phosphorylase Kinase, domain 1"/>
    <property type="match status" value="1"/>
</dbReference>
<evidence type="ECO:0000313" key="2">
    <source>
        <dbReference type="EMBL" id="SUZ93816.1"/>
    </source>
</evidence>